<keyword evidence="1" id="KW-0175">Coiled coil</keyword>
<feature type="coiled-coil region" evidence="1">
    <location>
        <begin position="114"/>
        <end position="148"/>
    </location>
</feature>
<evidence type="ECO:0000256" key="1">
    <source>
        <dbReference type="SAM" id="Coils"/>
    </source>
</evidence>
<dbReference type="AlphaFoldDB" id="A0A2T7DZR2"/>
<dbReference type="Proteomes" id="UP000244336">
    <property type="component" value="Chromosome 4"/>
</dbReference>
<evidence type="ECO:0000313" key="3">
    <source>
        <dbReference type="EMBL" id="PUZ61047.1"/>
    </source>
</evidence>
<feature type="compositionally biased region" description="Low complexity" evidence="2">
    <location>
        <begin position="71"/>
        <end position="85"/>
    </location>
</feature>
<keyword evidence="4" id="KW-1185">Reference proteome</keyword>
<name>A0A2T7DZR2_9POAL</name>
<evidence type="ECO:0000256" key="2">
    <source>
        <dbReference type="SAM" id="MobiDB-lite"/>
    </source>
</evidence>
<evidence type="ECO:0000313" key="4">
    <source>
        <dbReference type="Proteomes" id="UP000244336"/>
    </source>
</evidence>
<sequence length="158" mass="16446">MEVAAAPSPHGGAKGSSSLAGLLAGAGVEVEDLERWHEEVREALSRIDAKRGRLQGQIAAASRGRRRAPRRAPAAAAAAAAAGVHGPPPLLPPADDDDDDGAFYARKGAAGAVRRRLRAVAGDAKKERQRLEALWGDLEEALADARERLALQPAGRTA</sequence>
<reference evidence="3 4" key="1">
    <citation type="submission" date="2018-04" db="EMBL/GenBank/DDBJ databases">
        <title>WGS assembly of Panicum hallii var. hallii HAL2.</title>
        <authorList>
            <person name="Lovell J."/>
            <person name="Jenkins J."/>
            <person name="Lowry D."/>
            <person name="Mamidi S."/>
            <person name="Sreedasyam A."/>
            <person name="Weng X."/>
            <person name="Barry K."/>
            <person name="Bonette J."/>
            <person name="Campitelli B."/>
            <person name="Daum C."/>
            <person name="Gordon S."/>
            <person name="Gould B."/>
            <person name="Lipzen A."/>
            <person name="MacQueen A."/>
            <person name="Palacio-Mejia J."/>
            <person name="Plott C."/>
            <person name="Shakirov E."/>
            <person name="Shu S."/>
            <person name="Yoshinaga Y."/>
            <person name="Zane M."/>
            <person name="Rokhsar D."/>
            <person name="Grimwood J."/>
            <person name="Schmutz J."/>
            <person name="Juenger T."/>
        </authorList>
    </citation>
    <scope>NUCLEOTIDE SEQUENCE [LARGE SCALE GENOMIC DNA]</scope>
    <source>
        <strain evidence="4">cv. HAL2</strain>
    </source>
</reference>
<gene>
    <name evidence="3" type="ORF">GQ55_4G238200</name>
</gene>
<dbReference type="OrthoDB" id="10567626at2759"/>
<accession>A0A2T7DZR2</accession>
<proteinExistence type="predicted"/>
<protein>
    <submittedName>
        <fullName evidence="3">Uncharacterized protein</fullName>
    </submittedName>
</protein>
<dbReference type="Gramene" id="PUZ61047">
    <property type="protein sequence ID" value="PUZ61047"/>
    <property type="gene ID" value="GQ55_4G238200"/>
</dbReference>
<dbReference type="EMBL" id="CM009752">
    <property type="protein sequence ID" value="PUZ61047.1"/>
    <property type="molecule type" value="Genomic_DNA"/>
</dbReference>
<feature type="region of interest" description="Disordered" evidence="2">
    <location>
        <begin position="55"/>
        <end position="103"/>
    </location>
</feature>
<organism evidence="3 4">
    <name type="scientific">Panicum hallii var. hallii</name>
    <dbReference type="NCBI Taxonomy" id="1504633"/>
    <lineage>
        <taxon>Eukaryota</taxon>
        <taxon>Viridiplantae</taxon>
        <taxon>Streptophyta</taxon>
        <taxon>Embryophyta</taxon>
        <taxon>Tracheophyta</taxon>
        <taxon>Spermatophyta</taxon>
        <taxon>Magnoliopsida</taxon>
        <taxon>Liliopsida</taxon>
        <taxon>Poales</taxon>
        <taxon>Poaceae</taxon>
        <taxon>PACMAD clade</taxon>
        <taxon>Panicoideae</taxon>
        <taxon>Panicodae</taxon>
        <taxon>Paniceae</taxon>
        <taxon>Panicinae</taxon>
        <taxon>Panicum</taxon>
        <taxon>Panicum sect. Panicum</taxon>
    </lineage>
</organism>